<keyword evidence="2" id="KW-1185">Reference proteome</keyword>
<gene>
    <name evidence="1" type="ORF">ACAOBT_LOCUS6081</name>
</gene>
<organism evidence="1 2">
    <name type="scientific">Acanthoscelides obtectus</name>
    <name type="common">Bean weevil</name>
    <name type="synonym">Bruchus obtectus</name>
    <dbReference type="NCBI Taxonomy" id="200917"/>
    <lineage>
        <taxon>Eukaryota</taxon>
        <taxon>Metazoa</taxon>
        <taxon>Ecdysozoa</taxon>
        <taxon>Arthropoda</taxon>
        <taxon>Hexapoda</taxon>
        <taxon>Insecta</taxon>
        <taxon>Pterygota</taxon>
        <taxon>Neoptera</taxon>
        <taxon>Endopterygota</taxon>
        <taxon>Coleoptera</taxon>
        <taxon>Polyphaga</taxon>
        <taxon>Cucujiformia</taxon>
        <taxon>Chrysomeloidea</taxon>
        <taxon>Chrysomelidae</taxon>
        <taxon>Bruchinae</taxon>
        <taxon>Bruchini</taxon>
        <taxon>Acanthoscelides</taxon>
    </lineage>
</organism>
<evidence type="ECO:0000313" key="1">
    <source>
        <dbReference type="EMBL" id="CAH1964935.1"/>
    </source>
</evidence>
<accession>A0A9P0K282</accession>
<proteinExistence type="predicted"/>
<dbReference type="OrthoDB" id="6621209at2759"/>
<dbReference type="Proteomes" id="UP001152888">
    <property type="component" value="Unassembled WGS sequence"/>
</dbReference>
<sequence>MDILDATSKYLHGLNSNENKNLISTRLKAEFDLWKSSTPDIIDSGMSLYLSCDENIFPSINRCLQLLISLSVSVATSEKFLASKEDKNLATLHYITRAISGFSSFVYA</sequence>
<reference evidence="1" key="1">
    <citation type="submission" date="2022-03" db="EMBL/GenBank/DDBJ databases">
        <authorList>
            <person name="Sayadi A."/>
        </authorList>
    </citation>
    <scope>NUCLEOTIDE SEQUENCE</scope>
</reference>
<name>A0A9P0K282_ACAOB</name>
<evidence type="ECO:0000313" key="2">
    <source>
        <dbReference type="Proteomes" id="UP001152888"/>
    </source>
</evidence>
<comment type="caution">
    <text evidence="1">The sequence shown here is derived from an EMBL/GenBank/DDBJ whole genome shotgun (WGS) entry which is preliminary data.</text>
</comment>
<dbReference type="EMBL" id="CAKOFQ010006720">
    <property type="protein sequence ID" value="CAH1964935.1"/>
    <property type="molecule type" value="Genomic_DNA"/>
</dbReference>
<dbReference type="AlphaFoldDB" id="A0A9P0K282"/>
<protein>
    <submittedName>
        <fullName evidence="1">Uncharacterized protein</fullName>
    </submittedName>
</protein>